<keyword evidence="2" id="KW-1185">Reference proteome</keyword>
<dbReference type="RefSeq" id="WP_148086192.1">
    <property type="nucleotide sequence ID" value="NZ_RJKE01000001.1"/>
</dbReference>
<proteinExistence type="predicted"/>
<comment type="caution">
    <text evidence="1">The sequence shown here is derived from an EMBL/GenBank/DDBJ whole genome shotgun (WGS) entry which is preliminary data.</text>
</comment>
<evidence type="ECO:0000313" key="1">
    <source>
        <dbReference type="EMBL" id="ROO89340.1"/>
    </source>
</evidence>
<gene>
    <name evidence="1" type="ORF">EDD29_7030</name>
</gene>
<organism evidence="1 2">
    <name type="scientific">Actinocorallia herbida</name>
    <dbReference type="NCBI Taxonomy" id="58109"/>
    <lineage>
        <taxon>Bacteria</taxon>
        <taxon>Bacillati</taxon>
        <taxon>Actinomycetota</taxon>
        <taxon>Actinomycetes</taxon>
        <taxon>Streptosporangiales</taxon>
        <taxon>Thermomonosporaceae</taxon>
        <taxon>Actinocorallia</taxon>
    </lineage>
</organism>
<protein>
    <submittedName>
        <fullName evidence="1">Uncharacterized protein</fullName>
    </submittedName>
</protein>
<dbReference type="Proteomes" id="UP000272400">
    <property type="component" value="Unassembled WGS sequence"/>
</dbReference>
<name>A0A3N1D743_9ACTN</name>
<reference evidence="1 2" key="1">
    <citation type="submission" date="2018-11" db="EMBL/GenBank/DDBJ databases">
        <title>Sequencing the genomes of 1000 actinobacteria strains.</title>
        <authorList>
            <person name="Klenk H.-P."/>
        </authorList>
    </citation>
    <scope>NUCLEOTIDE SEQUENCE [LARGE SCALE GENOMIC DNA]</scope>
    <source>
        <strain evidence="1 2">DSM 44254</strain>
    </source>
</reference>
<dbReference type="EMBL" id="RJKE01000001">
    <property type="protein sequence ID" value="ROO89340.1"/>
    <property type="molecule type" value="Genomic_DNA"/>
</dbReference>
<evidence type="ECO:0000313" key="2">
    <source>
        <dbReference type="Proteomes" id="UP000272400"/>
    </source>
</evidence>
<dbReference type="AlphaFoldDB" id="A0A3N1D743"/>
<accession>A0A3N1D743</accession>
<sequence>MVERDGGRLRMNEVARRIVHAGATGTFTFALSLLAEQDPATSLTLSIVVGGITFLAKLLIDFDDRLMDFERRMDGMHEWQVRQSQDHEAAQLLRAVDACGVSTKSVTDLLAKTALLRDDTGEVVLTFVEHEIARTADLVEELSKGKATYEDGEDQYWILGLTRVARRSIDAISTATVDGHGSGLSHGYWASDKGRRYLKLQADVIQSRGVAVRRLFVLEKTGDLTEPGFLAIFQSQAAVGIDVRTLHIGRIPEVLRSRLDVIIYDGTIVYELLPSPESGPQRGYLMTNLNARSEHVLDRRKTFEDLWALAEPHQVED</sequence>
<dbReference type="OrthoDB" id="3505460at2"/>